<dbReference type="Proteomes" id="UP000886198">
    <property type="component" value="Unassembled WGS sequence"/>
</dbReference>
<dbReference type="Gene3D" id="3.40.50.2000">
    <property type="entry name" value="Glycogen Phosphorylase B"/>
    <property type="match status" value="1"/>
</dbReference>
<evidence type="ECO:0008006" key="2">
    <source>
        <dbReference type="Google" id="ProtNLM"/>
    </source>
</evidence>
<reference evidence="1" key="1">
    <citation type="journal article" date="2020" name="mSystems">
        <title>Genome- and Community-Level Interaction Insights into Carbon Utilization and Element Cycling Functions of Hydrothermarchaeota in Hydrothermal Sediment.</title>
        <authorList>
            <person name="Zhou Z."/>
            <person name="Liu Y."/>
            <person name="Xu W."/>
            <person name="Pan J."/>
            <person name="Luo Z.H."/>
            <person name="Li M."/>
        </authorList>
    </citation>
    <scope>NUCLEOTIDE SEQUENCE [LARGE SCALE GENOMIC DNA]</scope>
    <source>
        <strain evidence="1">SpSt-1179</strain>
    </source>
</reference>
<comment type="caution">
    <text evidence="1">The sequence shown here is derived from an EMBL/GenBank/DDBJ whole genome shotgun (WGS) entry which is preliminary data.</text>
</comment>
<name>A0A7C1GP10_9BACT</name>
<protein>
    <recommendedName>
        <fullName evidence="2">Glycosyltransferase</fullName>
    </recommendedName>
</protein>
<gene>
    <name evidence="1" type="ORF">ENN47_01810</name>
</gene>
<organism evidence="1">
    <name type="scientific">Mesotoga infera</name>
    <dbReference type="NCBI Taxonomy" id="1236046"/>
    <lineage>
        <taxon>Bacteria</taxon>
        <taxon>Thermotogati</taxon>
        <taxon>Thermotogota</taxon>
        <taxon>Thermotogae</taxon>
        <taxon>Kosmotogales</taxon>
        <taxon>Kosmotogaceae</taxon>
        <taxon>Mesotoga</taxon>
    </lineage>
</organism>
<dbReference type="EMBL" id="DSBT01000056">
    <property type="protein sequence ID" value="HDP76922.1"/>
    <property type="molecule type" value="Genomic_DNA"/>
</dbReference>
<proteinExistence type="predicted"/>
<accession>A0A7C1GP10</accession>
<evidence type="ECO:0000313" key="1">
    <source>
        <dbReference type="EMBL" id="HDP76922.1"/>
    </source>
</evidence>
<sequence>MTNVMNSSFFPKDIAWHDIGTEEPTTNRPLKNAGNFRRLLYDVLTAISSLSERNDLVLMNTPECDFCHLLLRKLVKPLNASGLKVFIGIHNSFLFMSGFAAELEKDLGRYYSLPLEKRFGKKHLPRFLSAVMAEIVLLYRITNLRTIASSVSGYYVFGEQVITPNNSKRRLEFSAKPVDFEVVKLRRKRINEIERRDEKLIFTVTGRVDLHRRDYISVLKSFEQIDASKFQLVFLGEFADEKVRELVSNSSIRSSITTFDRRVSEEEFEHWISKTDFIIAPVSEIPPYGKFKISGNPGDALSAGIPLIIPKRYYEGNTPPGTLSYTDSESLKEKIEELTKKSGFLCIHF</sequence>
<dbReference type="AlphaFoldDB" id="A0A7C1GP10"/>